<evidence type="ECO:0000313" key="2">
    <source>
        <dbReference type="Proteomes" id="UP000318521"/>
    </source>
</evidence>
<dbReference type="Pfam" id="PF14175">
    <property type="entry name" value="YaaC"/>
    <property type="match status" value="1"/>
</dbReference>
<protein>
    <recommendedName>
        <fullName evidence="3">YaaC family protein</fullName>
    </recommendedName>
</protein>
<gene>
    <name evidence="1" type="ORF">FN960_20390</name>
</gene>
<evidence type="ECO:0000313" key="1">
    <source>
        <dbReference type="EMBL" id="TSB44663.1"/>
    </source>
</evidence>
<dbReference type="Proteomes" id="UP000318521">
    <property type="component" value="Unassembled WGS sequence"/>
</dbReference>
<proteinExistence type="predicted"/>
<dbReference type="InterPro" id="IPR026988">
    <property type="entry name" value="YaaC-like"/>
</dbReference>
<dbReference type="RefSeq" id="WP_143850712.1">
    <property type="nucleotide sequence ID" value="NZ_VLXZ01000023.1"/>
</dbReference>
<evidence type="ECO:0008006" key="3">
    <source>
        <dbReference type="Google" id="ProtNLM"/>
    </source>
</evidence>
<name>A0A553ZTD7_9BACI</name>
<organism evidence="1 2">
    <name type="scientific">Alkalicoccobacillus porphyridii</name>
    <dbReference type="NCBI Taxonomy" id="2597270"/>
    <lineage>
        <taxon>Bacteria</taxon>
        <taxon>Bacillati</taxon>
        <taxon>Bacillota</taxon>
        <taxon>Bacilli</taxon>
        <taxon>Bacillales</taxon>
        <taxon>Bacillaceae</taxon>
        <taxon>Alkalicoccobacillus</taxon>
    </lineage>
</organism>
<dbReference type="OrthoDB" id="2380109at2"/>
<sequence length="320" mass="37760">MFHALIPFESISYTKRFLTNCYEKQSYAQARKLSYHTSFSFIYHLQQGRLYFEQARTAPIQIQPVLLFYGTVQMLKACVLTSDPFYPENSAILAHGVTTRKRKKQGYRFLDDEIKVQKNGLFLHSLNKMFHVKQPATEKYKMIFLFKQISEMHSLFSTIYNQTISLPVTHRPQSFSVSSILLDDLHMTANRFGLFLEQQEQKPGLWFNRQIGIQTTKQSLTIPLNIKPTLYQTPPWLTSKGGQHSILRKREDLCTLPELSIHYLLLYNLSMICRYEAEWWGELLHTFDGDDLPFIKQYLFIAKDKLPFLFEYYFTLKLED</sequence>
<comment type="caution">
    <text evidence="1">The sequence shown here is derived from an EMBL/GenBank/DDBJ whole genome shotgun (WGS) entry which is preliminary data.</text>
</comment>
<dbReference type="AlphaFoldDB" id="A0A553ZTD7"/>
<accession>A0A553ZTD7</accession>
<reference evidence="1 2" key="1">
    <citation type="submission" date="2019-07" db="EMBL/GenBank/DDBJ databases">
        <authorList>
            <person name="Park Y.J."/>
            <person name="Jeong S.E."/>
            <person name="Jung H.S."/>
        </authorList>
    </citation>
    <scope>NUCLEOTIDE SEQUENCE [LARGE SCALE GENOMIC DNA]</scope>
    <source>
        <strain evidence="2">P16(2019)</strain>
    </source>
</reference>
<dbReference type="EMBL" id="VLXZ01000023">
    <property type="protein sequence ID" value="TSB44663.1"/>
    <property type="molecule type" value="Genomic_DNA"/>
</dbReference>
<keyword evidence="2" id="KW-1185">Reference proteome</keyword>